<accession>A0A7R9AY60</accession>
<organism evidence="2">
    <name type="scientific">Timema shepardi</name>
    <name type="common">Walking stick</name>
    <dbReference type="NCBI Taxonomy" id="629360"/>
    <lineage>
        <taxon>Eukaryota</taxon>
        <taxon>Metazoa</taxon>
        <taxon>Ecdysozoa</taxon>
        <taxon>Arthropoda</taxon>
        <taxon>Hexapoda</taxon>
        <taxon>Insecta</taxon>
        <taxon>Pterygota</taxon>
        <taxon>Neoptera</taxon>
        <taxon>Polyneoptera</taxon>
        <taxon>Phasmatodea</taxon>
        <taxon>Timematodea</taxon>
        <taxon>Timematoidea</taxon>
        <taxon>Timematidae</taxon>
        <taxon>Timema</taxon>
    </lineage>
</organism>
<feature type="region of interest" description="Disordered" evidence="1">
    <location>
        <begin position="1"/>
        <end position="77"/>
    </location>
</feature>
<reference evidence="2" key="1">
    <citation type="submission" date="2020-11" db="EMBL/GenBank/DDBJ databases">
        <authorList>
            <person name="Tran Van P."/>
        </authorList>
    </citation>
    <scope>NUCLEOTIDE SEQUENCE</scope>
</reference>
<sequence length="273" mass="30043">MGGVDRQDQVQSQPSQRTIRPVVGRRSPRILSLSASSRSLSSCSDESCSVCSPKGKAPKKPPSPVARPRYRTPRSRRWSSGYGQEKCWRECLRPCPMGEKGASHSCLKTGETVSTKRFNRKKELVKNGNENMICGAAQAVERVVGVVCASAKKRRKSQTVRHNKVYRELEDTALLAKLAVGNMMAIESFTGYNNVPTFTGRAKKTAWDTWKAFPAVNDAFHELLSMPSAIRSSSSNMCRAIENIPPGQLLEPAIAQGSRSARALWVGLDKGYN</sequence>
<protein>
    <submittedName>
        <fullName evidence="2">Uncharacterized protein</fullName>
    </submittedName>
</protein>
<evidence type="ECO:0000256" key="1">
    <source>
        <dbReference type="SAM" id="MobiDB-lite"/>
    </source>
</evidence>
<gene>
    <name evidence="2" type="ORF">TSIB3V08_LOCUS6799</name>
</gene>
<proteinExistence type="predicted"/>
<dbReference type="AlphaFoldDB" id="A0A7R9AY60"/>
<feature type="compositionally biased region" description="Polar residues" evidence="1">
    <location>
        <begin position="9"/>
        <end position="18"/>
    </location>
</feature>
<feature type="compositionally biased region" description="Low complexity" evidence="1">
    <location>
        <begin position="29"/>
        <end position="55"/>
    </location>
</feature>
<evidence type="ECO:0000313" key="2">
    <source>
        <dbReference type="EMBL" id="CAD7262702.1"/>
    </source>
</evidence>
<feature type="compositionally biased region" description="Basic residues" evidence="1">
    <location>
        <begin position="68"/>
        <end position="77"/>
    </location>
</feature>
<name>A0A7R9AY60_TIMSH</name>
<dbReference type="EMBL" id="OC003021">
    <property type="protein sequence ID" value="CAD7262702.1"/>
    <property type="molecule type" value="Genomic_DNA"/>
</dbReference>